<sequence>MTKALVLGAFVGLALGTFVTVLVVIVSTILAFAQGRRIDIPGIYSVWADDSVGAAGLAFIPNFVGMAVAVAAVMAICMAVAAFSRTRSVAR</sequence>
<comment type="caution">
    <text evidence="2">The sequence shown here is derived from an EMBL/GenBank/DDBJ whole genome shotgun (WGS) entry which is preliminary data.</text>
</comment>
<feature type="transmembrane region" description="Helical" evidence="1">
    <location>
        <begin position="55"/>
        <end position="83"/>
    </location>
</feature>
<gene>
    <name evidence="2" type="ORF">J5V96_13840</name>
</gene>
<keyword evidence="3" id="KW-1185">Reference proteome</keyword>
<protein>
    <submittedName>
        <fullName evidence="2">Uncharacterized protein</fullName>
    </submittedName>
</protein>
<accession>A0A939TRJ1</accession>
<evidence type="ECO:0000313" key="2">
    <source>
        <dbReference type="EMBL" id="MBO3664575.1"/>
    </source>
</evidence>
<organism evidence="2 3">
    <name type="scientific">Microbacterium stercoris</name>
    <dbReference type="NCBI Taxonomy" id="2820289"/>
    <lineage>
        <taxon>Bacteria</taxon>
        <taxon>Bacillati</taxon>
        <taxon>Actinomycetota</taxon>
        <taxon>Actinomycetes</taxon>
        <taxon>Micrococcales</taxon>
        <taxon>Microbacteriaceae</taxon>
        <taxon>Microbacterium</taxon>
    </lineage>
</organism>
<dbReference type="RefSeq" id="WP_208504346.1">
    <property type="nucleotide sequence ID" value="NZ_JAGFOA010000006.1"/>
</dbReference>
<evidence type="ECO:0000313" key="3">
    <source>
        <dbReference type="Proteomes" id="UP000680132"/>
    </source>
</evidence>
<keyword evidence="1" id="KW-0472">Membrane</keyword>
<dbReference type="EMBL" id="JAGFOA010000006">
    <property type="protein sequence ID" value="MBO3664575.1"/>
    <property type="molecule type" value="Genomic_DNA"/>
</dbReference>
<keyword evidence="1" id="KW-1133">Transmembrane helix</keyword>
<evidence type="ECO:0000256" key="1">
    <source>
        <dbReference type="SAM" id="Phobius"/>
    </source>
</evidence>
<name>A0A939TRJ1_9MICO</name>
<dbReference type="Proteomes" id="UP000680132">
    <property type="component" value="Unassembled WGS sequence"/>
</dbReference>
<dbReference type="AlphaFoldDB" id="A0A939TRJ1"/>
<proteinExistence type="predicted"/>
<keyword evidence="1" id="KW-0812">Transmembrane</keyword>
<reference evidence="2" key="1">
    <citation type="submission" date="2021-03" db="EMBL/GenBank/DDBJ databases">
        <title>Microbacterium sp. nov., a novel actinobacterium isolated from cow dung.</title>
        <authorList>
            <person name="Zhang L."/>
        </authorList>
    </citation>
    <scope>NUCLEOTIDE SEQUENCE</scope>
    <source>
        <strain evidence="2">NEAU-LLB</strain>
    </source>
</reference>